<dbReference type="Gene3D" id="2.170.220.10">
    <property type="match status" value="1"/>
</dbReference>
<keyword evidence="4 10" id="KW-0436">Ligase</keyword>
<reference evidence="13 14" key="1">
    <citation type="journal article" date="2015" name="Nature">
        <title>rRNA introns, odd ribosomes, and small enigmatic genomes across a large radiation of phyla.</title>
        <authorList>
            <person name="Brown C.T."/>
            <person name="Hug L.A."/>
            <person name="Thomas B.C."/>
            <person name="Sharon I."/>
            <person name="Castelle C.J."/>
            <person name="Singh A."/>
            <person name="Wilkins M.J."/>
            <person name="Williams K.H."/>
            <person name="Banfield J.F."/>
        </authorList>
    </citation>
    <scope>NUCLEOTIDE SEQUENCE [LARGE SCALE GENOMIC DNA]</scope>
</reference>
<feature type="domain" description="Methionyl/Leucyl tRNA synthetase" evidence="12">
    <location>
        <begin position="152"/>
        <end position="357"/>
    </location>
</feature>
<dbReference type="PANTHER" id="PTHR43326:SF1">
    <property type="entry name" value="METHIONINE--TRNA LIGASE, MITOCHONDRIAL"/>
    <property type="match status" value="1"/>
</dbReference>
<evidence type="ECO:0000256" key="6">
    <source>
        <dbReference type="ARBA" id="ARBA00022840"/>
    </source>
</evidence>
<keyword evidence="7 10" id="KW-0648">Protein biosynthesis</keyword>
<dbReference type="Pfam" id="PF09334">
    <property type="entry name" value="tRNA-synt_1g"/>
    <property type="match status" value="2"/>
</dbReference>
<keyword evidence="8 10" id="KW-0030">Aminoacyl-tRNA synthetase</keyword>
<gene>
    <name evidence="13" type="ORF">UT14_C0025G0010</name>
</gene>
<evidence type="ECO:0000313" key="13">
    <source>
        <dbReference type="EMBL" id="KKQ91081.1"/>
    </source>
</evidence>
<dbReference type="SUPFAM" id="SSF52374">
    <property type="entry name" value="Nucleotidylyl transferase"/>
    <property type="match status" value="1"/>
</dbReference>
<dbReference type="Gene3D" id="3.40.50.620">
    <property type="entry name" value="HUPs"/>
    <property type="match status" value="1"/>
</dbReference>
<dbReference type="InterPro" id="IPR033911">
    <property type="entry name" value="MetRS_core"/>
</dbReference>
<dbReference type="NCBIfam" id="TIGR00398">
    <property type="entry name" value="metG"/>
    <property type="match status" value="1"/>
</dbReference>
<feature type="domain" description="Methionyl/Leucyl tRNA synthetase" evidence="12">
    <location>
        <begin position="6"/>
        <end position="146"/>
    </location>
</feature>
<evidence type="ECO:0000259" key="12">
    <source>
        <dbReference type="Pfam" id="PF09334"/>
    </source>
</evidence>
<dbReference type="GO" id="GO:0004825">
    <property type="term" value="F:methionine-tRNA ligase activity"/>
    <property type="evidence" value="ECO:0007669"/>
    <property type="project" value="UniProtKB-EC"/>
</dbReference>
<keyword evidence="5 10" id="KW-0547">Nucleotide-binding</keyword>
<sequence>MKSKFFITTPIYYINDVPHIGHTCTTVAADILARFHRQLEDEVFFLTGTDEHGQKVAEVAEKQGISPQEYCDQIAPRFEEAWKNLNISFDFFIRTTDPRHEKVVVELLEKIYQNGDVYKDKYEGYYCIGCESFKTETELVDGHCPLHPAAQTVKKSEDNWFFKLSKYVPKLIELIEDEKTNYIFPEGKRKEVLAKLKAGVNDISISRENVEWGIPLPWEKSHTIYVWIDALINYYSATRFVEGKEGFWPADLHLLGKEILWFHTVIWQAMLLSAGIELPKKTYTHSFYMIDGQKMSKSIGNVISPSQLTDLFGVDGARYLIARSFPNENDSDVGIERFKERYNADLANNLGNLVSRLNKLNENLDIKFEKLDNKIDEKFDNLLNNLRFDEAIGYIFETYIDKANANLNQFTPWKLADEDPKKSEILADCIFNICLAANHLKAIMPESADKILDIFTQGHQVLEKPLFGRI</sequence>
<evidence type="ECO:0000256" key="2">
    <source>
        <dbReference type="ARBA" id="ARBA00012838"/>
    </source>
</evidence>
<feature type="coiled-coil region" evidence="11">
    <location>
        <begin position="343"/>
        <end position="381"/>
    </location>
</feature>
<protein>
    <recommendedName>
        <fullName evidence="3">Methionine--tRNA ligase</fullName>
        <ecNumber evidence="2">6.1.1.10</ecNumber>
    </recommendedName>
    <alternativeName>
        <fullName evidence="9">Methionyl-tRNA synthetase</fullName>
    </alternativeName>
</protein>
<keyword evidence="6 10" id="KW-0067">ATP-binding</keyword>
<dbReference type="GO" id="GO:0006431">
    <property type="term" value="P:methionyl-tRNA aminoacylation"/>
    <property type="evidence" value="ECO:0007669"/>
    <property type="project" value="InterPro"/>
</dbReference>
<dbReference type="PATRIC" id="fig|1618489.3.peg.420"/>
<dbReference type="GO" id="GO:0005524">
    <property type="term" value="F:ATP binding"/>
    <property type="evidence" value="ECO:0007669"/>
    <property type="project" value="UniProtKB-KW"/>
</dbReference>
<dbReference type="Gene3D" id="1.10.730.10">
    <property type="entry name" value="Isoleucyl-tRNA Synthetase, Domain 1"/>
    <property type="match status" value="1"/>
</dbReference>
<dbReference type="InterPro" id="IPR014729">
    <property type="entry name" value="Rossmann-like_a/b/a_fold"/>
</dbReference>
<evidence type="ECO:0000256" key="11">
    <source>
        <dbReference type="SAM" id="Coils"/>
    </source>
</evidence>
<comment type="similarity">
    <text evidence="10">Belongs to the class-I aminoacyl-tRNA synthetase family.</text>
</comment>
<dbReference type="InterPro" id="IPR009080">
    <property type="entry name" value="tRNAsynth_Ia_anticodon-bd"/>
</dbReference>
<dbReference type="PANTHER" id="PTHR43326">
    <property type="entry name" value="METHIONYL-TRNA SYNTHETASE"/>
    <property type="match status" value="1"/>
</dbReference>
<name>A0A0G0PP24_9BACT</name>
<organism evidence="13 14">
    <name type="scientific">Candidatus Shapirobacteria bacterium GW2011_GWE1_38_92</name>
    <dbReference type="NCBI Taxonomy" id="1618489"/>
    <lineage>
        <taxon>Bacteria</taxon>
        <taxon>Candidatus Shapironibacteriota</taxon>
    </lineage>
</organism>
<dbReference type="InterPro" id="IPR023457">
    <property type="entry name" value="Met-tRNA_synth_2"/>
</dbReference>
<keyword evidence="11" id="KW-0175">Coiled coil</keyword>
<comment type="caution">
    <text evidence="13">The sequence shown here is derived from an EMBL/GenBank/DDBJ whole genome shotgun (WGS) entry which is preliminary data.</text>
</comment>
<dbReference type="FunFam" id="2.170.220.10:FF:000003">
    <property type="entry name" value="Methionine--tRNA ligase"/>
    <property type="match status" value="1"/>
</dbReference>
<dbReference type="SUPFAM" id="SSF47323">
    <property type="entry name" value="Anticodon-binding domain of a subclass of class I aminoacyl-tRNA synthetases"/>
    <property type="match status" value="1"/>
</dbReference>
<evidence type="ECO:0000256" key="7">
    <source>
        <dbReference type="ARBA" id="ARBA00022917"/>
    </source>
</evidence>
<proteinExistence type="inferred from homology"/>
<evidence type="ECO:0000256" key="5">
    <source>
        <dbReference type="ARBA" id="ARBA00022741"/>
    </source>
</evidence>
<dbReference type="PRINTS" id="PR01041">
    <property type="entry name" value="TRNASYNTHMET"/>
</dbReference>
<evidence type="ECO:0000313" key="14">
    <source>
        <dbReference type="Proteomes" id="UP000033841"/>
    </source>
</evidence>
<accession>A0A0G0PP24</accession>
<dbReference type="EC" id="6.1.1.10" evidence="2"/>
<dbReference type="CDD" id="cd00814">
    <property type="entry name" value="MetRS_core"/>
    <property type="match status" value="1"/>
</dbReference>
<dbReference type="InterPro" id="IPR014758">
    <property type="entry name" value="Met-tRNA_synth"/>
</dbReference>
<comment type="function">
    <text evidence="1">Is required not only for elongation of protein synthesis but also for the initiation of all mRNA translation through initiator tRNA(fMet) aminoacylation.</text>
</comment>
<evidence type="ECO:0000256" key="10">
    <source>
        <dbReference type="RuleBase" id="RU363039"/>
    </source>
</evidence>
<dbReference type="InterPro" id="IPR015413">
    <property type="entry name" value="Methionyl/Leucyl_tRNA_Synth"/>
</dbReference>
<dbReference type="EMBL" id="LBVR01000025">
    <property type="protein sequence ID" value="KKQ91081.1"/>
    <property type="molecule type" value="Genomic_DNA"/>
</dbReference>
<evidence type="ECO:0000256" key="4">
    <source>
        <dbReference type="ARBA" id="ARBA00022598"/>
    </source>
</evidence>
<evidence type="ECO:0000256" key="8">
    <source>
        <dbReference type="ARBA" id="ARBA00023146"/>
    </source>
</evidence>
<evidence type="ECO:0000256" key="3">
    <source>
        <dbReference type="ARBA" id="ARBA00018753"/>
    </source>
</evidence>
<dbReference type="AlphaFoldDB" id="A0A0G0PP24"/>
<evidence type="ECO:0000256" key="1">
    <source>
        <dbReference type="ARBA" id="ARBA00003314"/>
    </source>
</evidence>
<evidence type="ECO:0000256" key="9">
    <source>
        <dbReference type="ARBA" id="ARBA00030904"/>
    </source>
</evidence>
<dbReference type="Proteomes" id="UP000033841">
    <property type="component" value="Unassembled WGS sequence"/>
</dbReference>